<comment type="caution">
    <text evidence="1">The sequence shown here is derived from an EMBL/GenBank/DDBJ whole genome shotgun (WGS) entry which is preliminary data.</text>
</comment>
<proteinExistence type="predicted"/>
<accession>A0A916WRX8</accession>
<keyword evidence="2" id="KW-1185">Reference proteome</keyword>
<reference evidence="1" key="1">
    <citation type="journal article" date="2014" name="Int. J. Syst. Evol. Microbiol.">
        <title>Complete genome sequence of Corynebacterium casei LMG S-19264T (=DSM 44701T), isolated from a smear-ripened cheese.</title>
        <authorList>
            <consortium name="US DOE Joint Genome Institute (JGI-PGF)"/>
            <person name="Walter F."/>
            <person name="Albersmeier A."/>
            <person name="Kalinowski J."/>
            <person name="Ruckert C."/>
        </authorList>
    </citation>
    <scope>NUCLEOTIDE SEQUENCE</scope>
    <source>
        <strain evidence="1">CGMCC 1.12827</strain>
    </source>
</reference>
<name>A0A916WRX8_9ACTN</name>
<dbReference type="Proteomes" id="UP000621454">
    <property type="component" value="Unassembled WGS sequence"/>
</dbReference>
<protein>
    <submittedName>
        <fullName evidence="1">Uncharacterized protein</fullName>
    </submittedName>
</protein>
<reference evidence="1" key="2">
    <citation type="submission" date="2020-09" db="EMBL/GenBank/DDBJ databases">
        <authorList>
            <person name="Sun Q."/>
            <person name="Zhou Y."/>
        </authorList>
    </citation>
    <scope>NUCLEOTIDE SEQUENCE</scope>
    <source>
        <strain evidence="1">CGMCC 1.12827</strain>
    </source>
</reference>
<dbReference type="EMBL" id="BMGC01000008">
    <property type="protein sequence ID" value="GGB28843.1"/>
    <property type="molecule type" value="Genomic_DNA"/>
</dbReference>
<sequence>MVVGAGRDDLSAGLETQAVGHHADLLEALRIDTFPGEDGLQLRRRVVAAGRLLADFDRGVW</sequence>
<evidence type="ECO:0000313" key="1">
    <source>
        <dbReference type="EMBL" id="GGB28843.1"/>
    </source>
</evidence>
<evidence type="ECO:0000313" key="2">
    <source>
        <dbReference type="Proteomes" id="UP000621454"/>
    </source>
</evidence>
<gene>
    <name evidence="1" type="ORF">GCM10011489_16350</name>
</gene>
<dbReference type="AlphaFoldDB" id="A0A916WRX8"/>
<organism evidence="1 2">
    <name type="scientific">Gordonia jinhuaensis</name>
    <dbReference type="NCBI Taxonomy" id="1517702"/>
    <lineage>
        <taxon>Bacteria</taxon>
        <taxon>Bacillati</taxon>
        <taxon>Actinomycetota</taxon>
        <taxon>Actinomycetes</taxon>
        <taxon>Mycobacteriales</taxon>
        <taxon>Gordoniaceae</taxon>
        <taxon>Gordonia</taxon>
    </lineage>
</organism>